<keyword evidence="1" id="KW-0472">Membrane</keyword>
<protein>
    <recommendedName>
        <fullName evidence="4">DUF5362 domain-containing protein</fullName>
    </recommendedName>
</protein>
<feature type="transmembrane region" description="Helical" evidence="1">
    <location>
        <begin position="12"/>
        <end position="32"/>
    </location>
</feature>
<organism evidence="2 3">
    <name type="scientific">Bacillus glycinifermentans</name>
    <dbReference type="NCBI Taxonomy" id="1664069"/>
    <lineage>
        <taxon>Bacteria</taxon>
        <taxon>Bacillati</taxon>
        <taxon>Bacillota</taxon>
        <taxon>Bacilli</taxon>
        <taxon>Bacillales</taxon>
        <taxon>Bacillaceae</taxon>
        <taxon>Bacillus</taxon>
    </lineage>
</organism>
<accession>A0AAJ3Z2S4</accession>
<reference evidence="2 3" key="1">
    <citation type="submission" date="2019-01" db="EMBL/GenBank/DDBJ databases">
        <title>Genome sequence of Bacillus glycinifermentans SRCM103574.</title>
        <authorList>
            <person name="Kong H.-J."/>
            <person name="Jeong S.-Y."/>
            <person name="Jeong D.-Y."/>
        </authorList>
    </citation>
    <scope>NUCLEOTIDE SEQUENCE [LARGE SCALE GENOMIC DNA]</scope>
    <source>
        <strain evidence="2 3">SRCM103574</strain>
    </source>
</reference>
<dbReference type="RefSeq" id="WP_046130357.1">
    <property type="nucleotide sequence ID" value="NZ_CP035232.1"/>
</dbReference>
<dbReference type="EMBL" id="CP035232">
    <property type="protein sequence ID" value="QAT67344.1"/>
    <property type="molecule type" value="Genomic_DNA"/>
</dbReference>
<dbReference type="Proteomes" id="UP000288675">
    <property type="component" value="Chromosome"/>
</dbReference>
<dbReference type="Pfam" id="PF17319">
    <property type="entry name" value="DUF5362"/>
    <property type="match status" value="1"/>
</dbReference>
<evidence type="ECO:0000256" key="1">
    <source>
        <dbReference type="SAM" id="Phobius"/>
    </source>
</evidence>
<dbReference type="KEGG" id="bgy:BGLY_4315"/>
<keyword evidence="1" id="KW-1133">Transmembrane helix</keyword>
<gene>
    <name evidence="2" type="ORF">EQZ20_22325</name>
</gene>
<keyword evidence="1" id="KW-0812">Transmembrane</keyword>
<evidence type="ECO:0000313" key="3">
    <source>
        <dbReference type="Proteomes" id="UP000288675"/>
    </source>
</evidence>
<proteinExistence type="predicted"/>
<feature type="transmembrane region" description="Helical" evidence="1">
    <location>
        <begin position="90"/>
        <end position="117"/>
    </location>
</feature>
<dbReference type="InterPro" id="IPR035287">
    <property type="entry name" value="DUF5362"/>
</dbReference>
<evidence type="ECO:0008006" key="4">
    <source>
        <dbReference type="Google" id="ProtNLM"/>
    </source>
</evidence>
<dbReference type="AlphaFoldDB" id="A0AAJ3Z2S4"/>
<sequence>MMTESLRNSLNIISKWGKAAGILIIITGAFTALFGLPLFVIGAAPGVLMIVSGVYLLKSASSASLMSKEVSEEPHESMLENYATFIKWQVFYLGANVVLVLLFIIFFIILFCIGAVAGYNEIQYNFE</sequence>
<evidence type="ECO:0000313" key="2">
    <source>
        <dbReference type="EMBL" id="QAT67344.1"/>
    </source>
</evidence>
<dbReference type="GeneID" id="82855415"/>
<name>A0AAJ3Z2S4_9BACI</name>